<dbReference type="EMBL" id="JAPMOS010000220">
    <property type="protein sequence ID" value="KAJ4453748.1"/>
    <property type="molecule type" value="Genomic_DNA"/>
</dbReference>
<evidence type="ECO:0000256" key="1">
    <source>
        <dbReference type="SAM" id="MobiDB-lite"/>
    </source>
</evidence>
<evidence type="ECO:0000313" key="3">
    <source>
        <dbReference type="Proteomes" id="UP001141327"/>
    </source>
</evidence>
<evidence type="ECO:0000313" key="2">
    <source>
        <dbReference type="EMBL" id="KAJ4453748.1"/>
    </source>
</evidence>
<feature type="region of interest" description="Disordered" evidence="1">
    <location>
        <begin position="81"/>
        <end position="103"/>
    </location>
</feature>
<organism evidence="2 3">
    <name type="scientific">Paratrimastix pyriformis</name>
    <dbReference type="NCBI Taxonomy" id="342808"/>
    <lineage>
        <taxon>Eukaryota</taxon>
        <taxon>Metamonada</taxon>
        <taxon>Preaxostyla</taxon>
        <taxon>Paratrimastigidae</taxon>
        <taxon>Paratrimastix</taxon>
    </lineage>
</organism>
<proteinExistence type="predicted"/>
<reference evidence="2" key="1">
    <citation type="journal article" date="2022" name="bioRxiv">
        <title>Genomics of Preaxostyla Flagellates Illuminates Evolutionary Transitions and the Path Towards Mitochondrial Loss.</title>
        <authorList>
            <person name="Novak L.V.F."/>
            <person name="Treitli S.C."/>
            <person name="Pyrih J."/>
            <person name="Halakuc P."/>
            <person name="Pipaliya S.V."/>
            <person name="Vacek V."/>
            <person name="Brzon O."/>
            <person name="Soukal P."/>
            <person name="Eme L."/>
            <person name="Dacks J.B."/>
            <person name="Karnkowska A."/>
            <person name="Elias M."/>
            <person name="Hampl V."/>
        </authorList>
    </citation>
    <scope>NUCLEOTIDE SEQUENCE</scope>
    <source>
        <strain evidence="2">RCP-MX</strain>
    </source>
</reference>
<comment type="caution">
    <text evidence="2">The sequence shown here is derived from an EMBL/GenBank/DDBJ whole genome shotgun (WGS) entry which is preliminary data.</text>
</comment>
<keyword evidence="3" id="KW-1185">Reference proteome</keyword>
<protein>
    <submittedName>
        <fullName evidence="2">Uncharacterized protein</fullName>
    </submittedName>
</protein>
<dbReference type="Proteomes" id="UP001141327">
    <property type="component" value="Unassembled WGS sequence"/>
</dbReference>
<accession>A0ABQ8U389</accession>
<sequence length="103" mass="11234">MPFPFLKLFKKLTFWDERGYLKVSKKLNSVWSAISVSLGHPTATSLRHLSGLTDVRPGALNDLITTLCLIAFTSMCNTPLHPPVAPHPPRRSPPDLAADAGVS</sequence>
<gene>
    <name evidence="2" type="ORF">PAPYR_11703</name>
</gene>
<name>A0ABQ8U389_9EUKA</name>